<organism evidence="1 2">
    <name type="scientific">Candidatus Chisholmbacteria bacterium RIFCSPHIGHO2_01_FULL_49_18</name>
    <dbReference type="NCBI Taxonomy" id="1797590"/>
    <lineage>
        <taxon>Bacteria</taxon>
        <taxon>Candidatus Chisholmiibacteriota</taxon>
    </lineage>
</organism>
<name>A0A1G1VMT6_9BACT</name>
<evidence type="ECO:0000313" key="2">
    <source>
        <dbReference type="Proteomes" id="UP000179069"/>
    </source>
</evidence>
<gene>
    <name evidence="1" type="ORF">A2785_01930</name>
</gene>
<dbReference type="AlphaFoldDB" id="A0A1G1VMT6"/>
<reference evidence="1 2" key="1">
    <citation type="journal article" date="2016" name="Nat. Commun.">
        <title>Thousands of microbial genomes shed light on interconnected biogeochemical processes in an aquifer system.</title>
        <authorList>
            <person name="Anantharaman K."/>
            <person name="Brown C.T."/>
            <person name="Hug L.A."/>
            <person name="Sharon I."/>
            <person name="Castelle C.J."/>
            <person name="Probst A.J."/>
            <person name="Thomas B.C."/>
            <person name="Singh A."/>
            <person name="Wilkins M.J."/>
            <person name="Karaoz U."/>
            <person name="Brodie E.L."/>
            <person name="Williams K.H."/>
            <person name="Hubbard S.S."/>
            <person name="Banfield J.F."/>
        </authorList>
    </citation>
    <scope>NUCLEOTIDE SEQUENCE [LARGE SCALE GENOMIC DNA]</scope>
</reference>
<dbReference type="EMBL" id="MHCI01000012">
    <property type="protein sequence ID" value="OGY16698.1"/>
    <property type="molecule type" value="Genomic_DNA"/>
</dbReference>
<proteinExistence type="predicted"/>
<protein>
    <submittedName>
        <fullName evidence="1">Uncharacterized protein</fullName>
    </submittedName>
</protein>
<dbReference type="Proteomes" id="UP000179069">
    <property type="component" value="Unassembled WGS sequence"/>
</dbReference>
<sequence>MHDSEGDSIHWLEEDPFPHLKTRDLLLAVCQGVVGGKPTLDIAVENLGLSDEEVRLAQSCIRDTDRKDAEIASVIPNPHYAYYWAQVLMLLSEHVLEGKLGGSFPDPGSQEWSEQAFLNAPATLNPSTKKEATSFVTANDFEGFFDYLEAYCQRLFPTFDQTMMNLEEALDDVSRARADASRVLKRIDDYLNG</sequence>
<accession>A0A1G1VMT6</accession>
<comment type="caution">
    <text evidence="1">The sequence shown here is derived from an EMBL/GenBank/DDBJ whole genome shotgun (WGS) entry which is preliminary data.</text>
</comment>
<evidence type="ECO:0000313" key="1">
    <source>
        <dbReference type="EMBL" id="OGY16698.1"/>
    </source>
</evidence>